<evidence type="ECO:0000313" key="1">
    <source>
        <dbReference type="EMBL" id="MBL0741406.1"/>
    </source>
</evidence>
<reference evidence="1 2" key="1">
    <citation type="submission" date="2021-01" db="EMBL/GenBank/DDBJ databases">
        <title>Chryseolinea sp. Jin1 Genome sequencing and assembly.</title>
        <authorList>
            <person name="Kim I."/>
        </authorList>
    </citation>
    <scope>NUCLEOTIDE SEQUENCE [LARGE SCALE GENOMIC DNA]</scope>
    <source>
        <strain evidence="1 2">Jin1</strain>
    </source>
</reference>
<protein>
    <recommendedName>
        <fullName evidence="3">Lipid/polyisoprenoid-binding YceI-like domain-containing protein</fullName>
    </recommendedName>
</protein>
<comment type="caution">
    <text evidence="1">The sequence shown here is derived from an EMBL/GenBank/DDBJ whole genome shotgun (WGS) entry which is preliminary data.</text>
</comment>
<dbReference type="EMBL" id="JAERRB010000003">
    <property type="protein sequence ID" value="MBL0741406.1"/>
    <property type="molecule type" value="Genomic_DNA"/>
</dbReference>
<sequence>MKRIFCIVLLAVISEALTSCSSKRNIGHKLEKGFILFTDPDHWYFVPTKSFDERNCNGNFAKANFNEAIQFNPHFENISIVTDALDTMLVDNVGPGYPSYMSSLKIAPVELEYEINESRIAESSIFKFGKSIRGDSIAFKYNVLPIAIHGVRVINCLAGK</sequence>
<evidence type="ECO:0008006" key="3">
    <source>
        <dbReference type="Google" id="ProtNLM"/>
    </source>
</evidence>
<gene>
    <name evidence="1" type="ORF">JI741_09250</name>
</gene>
<keyword evidence="2" id="KW-1185">Reference proteome</keyword>
<organism evidence="1 2">
    <name type="scientific">Chryseolinea lacunae</name>
    <dbReference type="NCBI Taxonomy" id="2801331"/>
    <lineage>
        <taxon>Bacteria</taxon>
        <taxon>Pseudomonadati</taxon>
        <taxon>Bacteroidota</taxon>
        <taxon>Cytophagia</taxon>
        <taxon>Cytophagales</taxon>
        <taxon>Fulvivirgaceae</taxon>
        <taxon>Chryseolinea</taxon>
    </lineage>
</organism>
<evidence type="ECO:0000313" key="2">
    <source>
        <dbReference type="Proteomes" id="UP000613030"/>
    </source>
</evidence>
<name>A0ABS1KPP8_9BACT</name>
<proteinExistence type="predicted"/>
<dbReference type="Proteomes" id="UP000613030">
    <property type="component" value="Unassembled WGS sequence"/>
</dbReference>
<accession>A0ABS1KPP8</accession>
<dbReference type="RefSeq" id="WP_202008787.1">
    <property type="nucleotide sequence ID" value="NZ_JAERRB010000003.1"/>
</dbReference>